<accession>A0AAW1VG56</accession>
<dbReference type="PANTHER" id="PTHR41878:SF1">
    <property type="entry name" value="TNPR PROTEIN"/>
    <property type="match status" value="1"/>
</dbReference>
<reference evidence="2 3" key="1">
    <citation type="submission" date="2023-03" db="EMBL/GenBank/DDBJ databases">
        <title>Genome insight into feeding habits of ladybird beetles.</title>
        <authorList>
            <person name="Li H.-S."/>
            <person name="Huang Y.-H."/>
            <person name="Pang H."/>
        </authorList>
    </citation>
    <scope>NUCLEOTIDE SEQUENCE [LARGE SCALE GENOMIC DNA]</scope>
    <source>
        <strain evidence="2">SYSU_2023b</strain>
        <tissue evidence="2">Whole body</tissue>
    </source>
</reference>
<evidence type="ECO:0000313" key="2">
    <source>
        <dbReference type="EMBL" id="KAK9891092.1"/>
    </source>
</evidence>
<dbReference type="PANTHER" id="PTHR41878">
    <property type="entry name" value="LEXA REPRESSOR-RELATED"/>
    <property type="match status" value="1"/>
</dbReference>
<dbReference type="InterPro" id="IPR024047">
    <property type="entry name" value="MM3350-like_sf"/>
</dbReference>
<dbReference type="SUPFAM" id="SSF159941">
    <property type="entry name" value="MM3350-like"/>
    <property type="match status" value="1"/>
</dbReference>
<keyword evidence="3" id="KW-1185">Reference proteome</keyword>
<sequence length="198" mass="23180">MATPSTKIFQFKISLLETKPLIWRRIQLPSNLNFEDLHKAIRDAMGWNSSHLHLFYASKGKPKRNFVIGSSSADWDDDNIMPEKITNITKFFTKVCDEVIYEYDLGDSWRHKIRLEKILPSEPGTFYPKCISGKRACPPVDVGGVEGFNGLLNILSHPEHEEYESYYRWLHDYMGYNEYNVEMFDPNEVKFEAKYIID</sequence>
<dbReference type="Gene3D" id="3.10.290.30">
    <property type="entry name" value="MM3350-like"/>
    <property type="match status" value="1"/>
</dbReference>
<evidence type="ECO:0000259" key="1">
    <source>
        <dbReference type="Pfam" id="PF07929"/>
    </source>
</evidence>
<comment type="caution">
    <text evidence="2">The sequence shown here is derived from an EMBL/GenBank/DDBJ whole genome shotgun (WGS) entry which is preliminary data.</text>
</comment>
<protein>
    <recommendedName>
        <fullName evidence="1">Plasmid pRiA4b Orf3-like domain-containing protein</fullName>
    </recommendedName>
</protein>
<proteinExistence type="predicted"/>
<dbReference type="Pfam" id="PF07929">
    <property type="entry name" value="PRiA4_ORF3"/>
    <property type="match status" value="1"/>
</dbReference>
<dbReference type="AlphaFoldDB" id="A0AAW1VG56"/>
<dbReference type="Proteomes" id="UP001431783">
    <property type="component" value="Unassembled WGS sequence"/>
</dbReference>
<evidence type="ECO:0000313" key="3">
    <source>
        <dbReference type="Proteomes" id="UP001431783"/>
    </source>
</evidence>
<dbReference type="InterPro" id="IPR012912">
    <property type="entry name" value="Plasmid_pRiA4b_Orf3-like"/>
</dbReference>
<organism evidence="2 3">
    <name type="scientific">Henosepilachna vigintioctopunctata</name>
    <dbReference type="NCBI Taxonomy" id="420089"/>
    <lineage>
        <taxon>Eukaryota</taxon>
        <taxon>Metazoa</taxon>
        <taxon>Ecdysozoa</taxon>
        <taxon>Arthropoda</taxon>
        <taxon>Hexapoda</taxon>
        <taxon>Insecta</taxon>
        <taxon>Pterygota</taxon>
        <taxon>Neoptera</taxon>
        <taxon>Endopterygota</taxon>
        <taxon>Coleoptera</taxon>
        <taxon>Polyphaga</taxon>
        <taxon>Cucujiformia</taxon>
        <taxon>Coccinelloidea</taxon>
        <taxon>Coccinellidae</taxon>
        <taxon>Epilachninae</taxon>
        <taxon>Epilachnini</taxon>
        <taxon>Henosepilachna</taxon>
    </lineage>
</organism>
<gene>
    <name evidence="2" type="ORF">WA026_013413</name>
</gene>
<name>A0AAW1VG56_9CUCU</name>
<feature type="domain" description="Plasmid pRiA4b Orf3-like" evidence="1">
    <location>
        <begin position="7"/>
        <end position="187"/>
    </location>
</feature>
<dbReference type="EMBL" id="JARQZJ010000127">
    <property type="protein sequence ID" value="KAK9891092.1"/>
    <property type="molecule type" value="Genomic_DNA"/>
</dbReference>